<dbReference type="Proteomes" id="UP000444960">
    <property type="component" value="Unassembled WGS sequence"/>
</dbReference>
<feature type="transmembrane region" description="Helical" evidence="1">
    <location>
        <begin position="12"/>
        <end position="37"/>
    </location>
</feature>
<evidence type="ECO:0000313" key="2">
    <source>
        <dbReference type="EMBL" id="GEE02669.1"/>
    </source>
</evidence>
<accession>A0A7I9VBD5</accession>
<protein>
    <recommendedName>
        <fullName evidence="4">NUDIX hydrolase</fullName>
    </recommendedName>
</protein>
<keyword evidence="1" id="KW-0812">Transmembrane</keyword>
<name>A0A7I9VBD5_9ACTN</name>
<reference evidence="3" key="1">
    <citation type="submission" date="2019-06" db="EMBL/GenBank/DDBJ databases">
        <title>Gordonia isolated from sludge of a wastewater treatment plant.</title>
        <authorList>
            <person name="Tamura T."/>
            <person name="Aoyama K."/>
            <person name="Kang Y."/>
            <person name="Saito S."/>
            <person name="Akiyama N."/>
            <person name="Yazawa K."/>
            <person name="Gonoi T."/>
            <person name="Mikami Y."/>
        </authorList>
    </citation>
    <scope>NUCLEOTIDE SEQUENCE [LARGE SCALE GENOMIC DNA]</scope>
    <source>
        <strain evidence="3">NBRC 107696</strain>
    </source>
</reference>
<keyword evidence="1" id="KW-1133">Transmembrane helix</keyword>
<comment type="caution">
    <text evidence="2">The sequence shown here is derived from an EMBL/GenBank/DDBJ whole genome shotgun (WGS) entry which is preliminary data.</text>
</comment>
<dbReference type="EMBL" id="BJOV01000005">
    <property type="protein sequence ID" value="GEE02669.1"/>
    <property type="molecule type" value="Genomic_DNA"/>
</dbReference>
<evidence type="ECO:0000256" key="1">
    <source>
        <dbReference type="SAM" id="Phobius"/>
    </source>
</evidence>
<dbReference type="OrthoDB" id="3214694at2"/>
<dbReference type="SUPFAM" id="SSF140478">
    <property type="entry name" value="LemA-like"/>
    <property type="match status" value="1"/>
</dbReference>
<dbReference type="AlphaFoldDB" id="A0A7I9VBD5"/>
<gene>
    <name evidence="2" type="ORF">nbrc107696_31150</name>
</gene>
<keyword evidence="1" id="KW-0472">Membrane</keyword>
<evidence type="ECO:0000313" key="3">
    <source>
        <dbReference type="Proteomes" id="UP000444960"/>
    </source>
</evidence>
<evidence type="ECO:0008006" key="4">
    <source>
        <dbReference type="Google" id="ProtNLM"/>
    </source>
</evidence>
<dbReference type="InterPro" id="IPR023353">
    <property type="entry name" value="LemA-like_dom_sf"/>
</dbReference>
<organism evidence="2 3">
    <name type="scientific">Gordonia spumicola</name>
    <dbReference type="NCBI Taxonomy" id="589161"/>
    <lineage>
        <taxon>Bacteria</taxon>
        <taxon>Bacillati</taxon>
        <taxon>Actinomycetota</taxon>
        <taxon>Actinomycetes</taxon>
        <taxon>Mycobacteriales</taxon>
        <taxon>Gordoniaceae</taxon>
        <taxon>Gordonia</taxon>
    </lineage>
</organism>
<proteinExistence type="predicted"/>
<keyword evidence="3" id="KW-1185">Reference proteome</keyword>
<sequence length="178" mass="19415">MDHTTVVGDLTVATLLTGVGVAAGVLLIVGLIWFAILSSTRASRLRRLDVRVELARGALVHALDRRAAIASDLADIVADEQRAHAVRITATVVRSAGLADRERDENVLSAAIAQVDAGPCRDDLVDAQTRVTIARRFYNDAVRDARALRGRRMVRWLRLGPSTPRPDYFEIAERVTPA</sequence>